<dbReference type="EMBL" id="JAVRRG010000018">
    <property type="protein sequence ID" value="KAK5097397.1"/>
    <property type="molecule type" value="Genomic_DNA"/>
</dbReference>
<keyword evidence="2" id="KW-1185">Reference proteome</keyword>
<organism evidence="1 2">
    <name type="scientific">Lithohypha guttulata</name>
    <dbReference type="NCBI Taxonomy" id="1690604"/>
    <lineage>
        <taxon>Eukaryota</taxon>
        <taxon>Fungi</taxon>
        <taxon>Dikarya</taxon>
        <taxon>Ascomycota</taxon>
        <taxon>Pezizomycotina</taxon>
        <taxon>Eurotiomycetes</taxon>
        <taxon>Chaetothyriomycetidae</taxon>
        <taxon>Chaetothyriales</taxon>
        <taxon>Trichomeriaceae</taxon>
        <taxon>Lithohypha</taxon>
    </lineage>
</organism>
<sequence length="470" mass="53729">MRKDQLERVMDEARLYSLLLMLTFEFIYKGSEHTTASKAATAKLFRKGYPEEHINHVHRKLAQNILIPGLENIRPHTPRPSMTRLSSQLKHLEQHAMVPRGQLEDITQRYPFLLQAGLQTRHPVSWRQLTQFAEVRAAAERLGLGPFGQAHFDIMKQIRCDAWRLSLLPWPVSMSEDLKGEILHGLRSTDIACFDSINRPFLHLHDYVVIRAKRQNVSKMYSASMEDNVCTLYPVFFSHMLVDSITNKKITPGVTTVLELTQTRPVTIAHEMHHSPSLVCAVDQEITFDEVQASPIPTPAYEDPPRVPGQSKTCYGPTKCMQLVHLDNENGTTRAENNAENWAIHENIEVLSATCPGLDFTSSPIVTERNELAHHFSGFAPLCPQGVMPVHLDQRYDITKDRWVELFGSYKPTSTKEVSEAMTVLVDALGEDGALRYDKDEVFAYNVREKIRQWLKVDSEEYQAGRPRYW</sequence>
<reference evidence="1 2" key="1">
    <citation type="submission" date="2023-08" db="EMBL/GenBank/DDBJ databases">
        <title>Black Yeasts Isolated from many extreme environments.</title>
        <authorList>
            <person name="Coleine C."/>
            <person name="Stajich J.E."/>
            <person name="Selbmann L."/>
        </authorList>
    </citation>
    <scope>NUCLEOTIDE SEQUENCE [LARGE SCALE GENOMIC DNA]</scope>
    <source>
        <strain evidence="1 2">CCFEE 5885</strain>
    </source>
</reference>
<evidence type="ECO:0000313" key="2">
    <source>
        <dbReference type="Proteomes" id="UP001345013"/>
    </source>
</evidence>
<name>A0ABR0KIE8_9EURO</name>
<gene>
    <name evidence="1" type="ORF">LTR24_002267</name>
</gene>
<comment type="caution">
    <text evidence="1">The sequence shown here is derived from an EMBL/GenBank/DDBJ whole genome shotgun (WGS) entry which is preliminary data.</text>
</comment>
<protein>
    <submittedName>
        <fullName evidence="1">Uncharacterized protein</fullName>
    </submittedName>
</protein>
<proteinExistence type="predicted"/>
<accession>A0ABR0KIE8</accession>
<evidence type="ECO:0000313" key="1">
    <source>
        <dbReference type="EMBL" id="KAK5097397.1"/>
    </source>
</evidence>
<dbReference type="Proteomes" id="UP001345013">
    <property type="component" value="Unassembled WGS sequence"/>
</dbReference>